<feature type="transmembrane region" description="Helical" evidence="1">
    <location>
        <begin position="7"/>
        <end position="25"/>
    </location>
</feature>
<evidence type="ECO:0000256" key="1">
    <source>
        <dbReference type="SAM" id="Phobius"/>
    </source>
</evidence>
<dbReference type="InterPro" id="IPR056087">
    <property type="entry name" value="DUF7670"/>
</dbReference>
<evidence type="ECO:0000313" key="3">
    <source>
        <dbReference type="EMBL" id="MBI4920812.1"/>
    </source>
</evidence>
<dbReference type="EMBL" id="JACRAF010000013">
    <property type="protein sequence ID" value="MBI4920812.1"/>
    <property type="molecule type" value="Genomic_DNA"/>
</dbReference>
<evidence type="ECO:0000259" key="2">
    <source>
        <dbReference type="Pfam" id="PF24709"/>
    </source>
</evidence>
<sequence>MSRALIIAARLVAILGICFISLFALDVFGSGLSLAEFGVGLVMHLLPSFALIAVLVLAWRWPVAGGLVYLVIALLPFALLGNSFWVNVMLGAPFALAGLLFLAASLIPEVMPPPQSSRSGSP</sequence>
<dbReference type="Pfam" id="PF24709">
    <property type="entry name" value="DUF7670"/>
    <property type="match status" value="1"/>
</dbReference>
<keyword evidence="1" id="KW-0812">Transmembrane</keyword>
<feature type="domain" description="DUF7670" evidence="2">
    <location>
        <begin position="5"/>
        <end position="105"/>
    </location>
</feature>
<keyword evidence="1" id="KW-0472">Membrane</keyword>
<protein>
    <recommendedName>
        <fullName evidence="2">DUF7670 domain-containing protein</fullName>
    </recommendedName>
</protein>
<feature type="transmembrane region" description="Helical" evidence="1">
    <location>
        <begin position="37"/>
        <end position="59"/>
    </location>
</feature>
<comment type="caution">
    <text evidence="3">The sequence shown here is derived from an EMBL/GenBank/DDBJ whole genome shotgun (WGS) entry which is preliminary data.</text>
</comment>
<name>A0A933NXV9_9HYPH</name>
<keyword evidence="1" id="KW-1133">Transmembrane helix</keyword>
<organism evidence="3 4">
    <name type="scientific">Devosia nanyangense</name>
    <dbReference type="NCBI Taxonomy" id="1228055"/>
    <lineage>
        <taxon>Bacteria</taxon>
        <taxon>Pseudomonadati</taxon>
        <taxon>Pseudomonadota</taxon>
        <taxon>Alphaproteobacteria</taxon>
        <taxon>Hyphomicrobiales</taxon>
        <taxon>Devosiaceae</taxon>
        <taxon>Devosia</taxon>
    </lineage>
</organism>
<feature type="transmembrane region" description="Helical" evidence="1">
    <location>
        <begin position="92"/>
        <end position="111"/>
    </location>
</feature>
<evidence type="ECO:0000313" key="4">
    <source>
        <dbReference type="Proteomes" id="UP000782610"/>
    </source>
</evidence>
<dbReference type="Proteomes" id="UP000782610">
    <property type="component" value="Unassembled WGS sequence"/>
</dbReference>
<reference evidence="3" key="1">
    <citation type="submission" date="2020-07" db="EMBL/GenBank/DDBJ databases">
        <title>Huge and variable diversity of episymbiotic CPR bacteria and DPANN archaea in groundwater ecosystems.</title>
        <authorList>
            <person name="He C.Y."/>
            <person name="Keren R."/>
            <person name="Whittaker M."/>
            <person name="Farag I.F."/>
            <person name="Doudna J."/>
            <person name="Cate J.H.D."/>
            <person name="Banfield J.F."/>
        </authorList>
    </citation>
    <scope>NUCLEOTIDE SEQUENCE</scope>
    <source>
        <strain evidence="3">NC_groundwater_1586_Pr3_B-0.1um_66_15</strain>
    </source>
</reference>
<feature type="transmembrane region" description="Helical" evidence="1">
    <location>
        <begin position="66"/>
        <end position="86"/>
    </location>
</feature>
<accession>A0A933NXV9</accession>
<proteinExistence type="predicted"/>
<gene>
    <name evidence="3" type="ORF">HY834_03620</name>
</gene>
<dbReference type="AlphaFoldDB" id="A0A933NXV9"/>